<dbReference type="InterPro" id="IPR000361">
    <property type="entry name" value="ATAP_core_dom"/>
</dbReference>
<name>A0A2U8DG04_9GAMM</name>
<dbReference type="InterPro" id="IPR050322">
    <property type="entry name" value="Fe-S_cluster_asmbl/transfer"/>
</dbReference>
<gene>
    <name evidence="3" type="ORF">DD681_02435</name>
</gene>
<sequence>MKKNEINTHIPETTKWKEISITNKAKQQILYLMSLNPENKGIRLSIKKSGCAGFRYSMKFIKNQKIIQKNNQEDKIFYCEDILIHISWKEIIFFNGIKIDFINDKINKVFKFYNPKIEKFCGCGESFSIY</sequence>
<dbReference type="PANTHER" id="PTHR10072">
    <property type="entry name" value="IRON-SULFUR CLUSTER ASSEMBLY PROTEIN"/>
    <property type="match status" value="1"/>
</dbReference>
<evidence type="ECO:0000256" key="1">
    <source>
        <dbReference type="ARBA" id="ARBA00006718"/>
    </source>
</evidence>
<dbReference type="OrthoDB" id="9801228at2"/>
<evidence type="ECO:0000313" key="4">
    <source>
        <dbReference type="Proteomes" id="UP000244884"/>
    </source>
</evidence>
<evidence type="ECO:0000313" key="3">
    <source>
        <dbReference type="EMBL" id="AWH90643.1"/>
    </source>
</evidence>
<dbReference type="SUPFAM" id="SSF89360">
    <property type="entry name" value="HesB-like domain"/>
    <property type="match status" value="1"/>
</dbReference>
<proteinExistence type="inferred from homology"/>
<dbReference type="InterPro" id="IPR017870">
    <property type="entry name" value="FeS_cluster_insertion_CS"/>
</dbReference>
<dbReference type="Gene3D" id="2.60.300.12">
    <property type="entry name" value="HesB-like domain"/>
    <property type="match status" value="1"/>
</dbReference>
<dbReference type="GO" id="GO:0051537">
    <property type="term" value="F:2 iron, 2 sulfur cluster binding"/>
    <property type="evidence" value="ECO:0007669"/>
    <property type="project" value="TreeGrafter"/>
</dbReference>
<dbReference type="GO" id="GO:0016226">
    <property type="term" value="P:iron-sulfur cluster assembly"/>
    <property type="evidence" value="ECO:0007669"/>
    <property type="project" value="InterPro"/>
</dbReference>
<dbReference type="EMBL" id="CP029161">
    <property type="protein sequence ID" value="AWH90643.1"/>
    <property type="molecule type" value="Genomic_DNA"/>
</dbReference>
<evidence type="ECO:0000259" key="2">
    <source>
        <dbReference type="Pfam" id="PF01521"/>
    </source>
</evidence>
<dbReference type="Pfam" id="PF01521">
    <property type="entry name" value="Fe-S_biosyn"/>
    <property type="match status" value="1"/>
</dbReference>
<comment type="similarity">
    <text evidence="1">Belongs to the HesB/IscA family.</text>
</comment>
<dbReference type="InterPro" id="IPR016092">
    <property type="entry name" value="ATAP"/>
</dbReference>
<dbReference type="PROSITE" id="PS01152">
    <property type="entry name" value="HESB"/>
    <property type="match status" value="1"/>
</dbReference>
<dbReference type="NCBIfam" id="TIGR00049">
    <property type="entry name" value="iron-sulfur cluster assembly accessory protein"/>
    <property type="match status" value="1"/>
</dbReference>
<dbReference type="InterPro" id="IPR035903">
    <property type="entry name" value="HesB-like_dom_sf"/>
</dbReference>
<dbReference type="AlphaFoldDB" id="A0A2U8DG04"/>
<dbReference type="GO" id="GO:0005829">
    <property type="term" value="C:cytosol"/>
    <property type="evidence" value="ECO:0007669"/>
    <property type="project" value="TreeGrafter"/>
</dbReference>
<reference evidence="3 4" key="1">
    <citation type="submission" date="2018-04" db="EMBL/GenBank/DDBJ databases">
        <title>Genome sequence of Buchnera aphidicola from Melaphis sacchari.</title>
        <authorList>
            <person name="Geib S.M."/>
            <person name="Palmer N.A."/>
            <person name="Sattler S.E."/>
            <person name="Sarath G."/>
        </authorList>
    </citation>
    <scope>NUCLEOTIDE SEQUENCE [LARGE SCALE GENOMIC DNA]</scope>
    <source>
        <strain evidence="3 4">LSU</strain>
    </source>
</reference>
<feature type="domain" description="Core" evidence="2">
    <location>
        <begin position="18"/>
        <end position="124"/>
    </location>
</feature>
<dbReference type="PANTHER" id="PTHR10072:SF47">
    <property type="entry name" value="PROTEIN SUFA"/>
    <property type="match status" value="1"/>
</dbReference>
<protein>
    <submittedName>
        <fullName evidence="3">Iron-sulfur cluster assembly accessory protein</fullName>
    </submittedName>
</protein>
<dbReference type="RefSeq" id="WP_158341419.1">
    <property type="nucleotide sequence ID" value="NZ_CP029161.1"/>
</dbReference>
<accession>A0A2U8DG04</accession>
<dbReference type="Proteomes" id="UP000244884">
    <property type="component" value="Chromosome"/>
</dbReference>
<organism evidence="3 4">
    <name type="scientific">Buchnera aphidicola</name>
    <name type="common">Melanaphis sacchari</name>
    <dbReference type="NCBI Taxonomy" id="2173854"/>
    <lineage>
        <taxon>Bacteria</taxon>
        <taxon>Pseudomonadati</taxon>
        <taxon>Pseudomonadota</taxon>
        <taxon>Gammaproteobacteria</taxon>
        <taxon>Enterobacterales</taxon>
        <taxon>Erwiniaceae</taxon>
        <taxon>Buchnera</taxon>
    </lineage>
</organism>